<dbReference type="Gene3D" id="3.40.30.10">
    <property type="entry name" value="Glutaredoxin"/>
    <property type="match status" value="1"/>
</dbReference>
<dbReference type="InterPro" id="IPR050553">
    <property type="entry name" value="Thioredoxin_ResA/DsbE_sf"/>
</dbReference>
<evidence type="ECO:0000256" key="1">
    <source>
        <dbReference type="ARBA" id="ARBA00004196"/>
    </source>
</evidence>
<dbReference type="InterPro" id="IPR036249">
    <property type="entry name" value="Thioredoxin-like_sf"/>
</dbReference>
<dbReference type="PROSITE" id="PS00194">
    <property type="entry name" value="THIOREDOXIN_1"/>
    <property type="match status" value="1"/>
</dbReference>
<reference evidence="5 6" key="1">
    <citation type="submission" date="2015-12" db="EMBL/GenBank/DDBJ databases">
        <title>Genome sequence of Mucilaginibacter gotjawali.</title>
        <authorList>
            <person name="Lee J.S."/>
            <person name="Lee K.C."/>
            <person name="Kim K.K."/>
            <person name="Lee B.W."/>
        </authorList>
    </citation>
    <scope>NUCLEOTIDE SEQUENCE [LARGE SCALE GENOMIC DNA]</scope>
    <source>
        <strain evidence="5 6">SA3-7</strain>
    </source>
</reference>
<dbReference type="EMBL" id="AP017313">
    <property type="protein sequence ID" value="BAU54457.1"/>
    <property type="molecule type" value="Genomic_DNA"/>
</dbReference>
<keyword evidence="2" id="KW-0201">Cytochrome c-type biogenesis</keyword>
<sequence length="384" mass="42668">MKKHILYYAVILSALTLFSCNKNSFTISGTINNPGSLKKIVLIQQDVNGISVVDSANLNENGKFEFKHSTPYPNIYGLRVGGNLFEFIARNGESIDFSTSITDNTHSYTISGSDESEKLKDFNQINNLYVDRTNKIVGEYQNKLGDIGSKNHDSVSRARVQDSLMSVYKPAFMKVFNEGSAAILKFVSENKKSLAGFYAATSLDSIKYESQLIAYADTIKTADFKDNPAVQRFIKDKMAAKPVSVGQKAPDFTVGGVDGKPVKLSDYKGKYVMLDFWASWCGPCRRENPNVVKQYAIFKPLGLNILGISLDTDKGAWLKAIGADKLSWQHGSDLKNFEGPTEQLYHIYQIPSNFIIDPQGIIVAKNITGADLEEFLNKTFHKSQ</sequence>
<comment type="subcellular location">
    <subcellularLocation>
        <location evidence="1">Cell envelope</location>
    </subcellularLocation>
</comment>
<dbReference type="GO" id="GO:0016209">
    <property type="term" value="F:antioxidant activity"/>
    <property type="evidence" value="ECO:0007669"/>
    <property type="project" value="InterPro"/>
</dbReference>
<keyword evidence="3" id="KW-1015">Disulfide bond</keyword>
<dbReference type="OrthoDB" id="750178at2"/>
<proteinExistence type="predicted"/>
<dbReference type="Pfam" id="PF00578">
    <property type="entry name" value="AhpC-TSA"/>
    <property type="match status" value="1"/>
</dbReference>
<dbReference type="PANTHER" id="PTHR42852:SF6">
    <property type="entry name" value="THIOL:DISULFIDE INTERCHANGE PROTEIN DSBE"/>
    <property type="match status" value="1"/>
</dbReference>
<accession>A0A0X8X2A4</accession>
<dbReference type="AlphaFoldDB" id="A0A0X8X2A4"/>
<evidence type="ECO:0000313" key="5">
    <source>
        <dbReference type="EMBL" id="BAU54457.1"/>
    </source>
</evidence>
<protein>
    <submittedName>
        <fullName evidence="5">Thiol-disulfide oxidoreductase ResA</fullName>
    </submittedName>
</protein>
<dbReference type="InterPro" id="IPR013766">
    <property type="entry name" value="Thioredoxin_domain"/>
</dbReference>
<dbReference type="InterPro" id="IPR000866">
    <property type="entry name" value="AhpC/TSA"/>
</dbReference>
<dbReference type="SUPFAM" id="SSF52833">
    <property type="entry name" value="Thioredoxin-like"/>
    <property type="match status" value="1"/>
</dbReference>
<keyword evidence="6" id="KW-1185">Reference proteome</keyword>
<dbReference type="GO" id="GO:0016491">
    <property type="term" value="F:oxidoreductase activity"/>
    <property type="evidence" value="ECO:0007669"/>
    <property type="project" value="InterPro"/>
</dbReference>
<dbReference type="RefSeq" id="WP_096352406.1">
    <property type="nucleotide sequence ID" value="NZ_AP017313.1"/>
</dbReference>
<dbReference type="CDD" id="cd02966">
    <property type="entry name" value="TlpA_like_family"/>
    <property type="match status" value="1"/>
</dbReference>
<dbReference type="InterPro" id="IPR025380">
    <property type="entry name" value="DUF4369"/>
</dbReference>
<dbReference type="Proteomes" id="UP000218263">
    <property type="component" value="Chromosome"/>
</dbReference>
<evidence type="ECO:0000256" key="3">
    <source>
        <dbReference type="ARBA" id="ARBA00023157"/>
    </source>
</evidence>
<evidence type="ECO:0000256" key="4">
    <source>
        <dbReference type="ARBA" id="ARBA00023284"/>
    </source>
</evidence>
<dbReference type="PANTHER" id="PTHR42852">
    <property type="entry name" value="THIOL:DISULFIDE INTERCHANGE PROTEIN DSBE"/>
    <property type="match status" value="1"/>
</dbReference>
<dbReference type="InterPro" id="IPR017937">
    <property type="entry name" value="Thioredoxin_CS"/>
</dbReference>
<dbReference type="GO" id="GO:0017004">
    <property type="term" value="P:cytochrome complex assembly"/>
    <property type="evidence" value="ECO:0007669"/>
    <property type="project" value="UniProtKB-KW"/>
</dbReference>
<gene>
    <name evidence="5" type="primary">resA_7</name>
    <name evidence="5" type="ORF">MgSA37_02633</name>
</gene>
<evidence type="ECO:0000313" key="6">
    <source>
        <dbReference type="Proteomes" id="UP000218263"/>
    </source>
</evidence>
<dbReference type="PROSITE" id="PS51352">
    <property type="entry name" value="THIOREDOXIN_2"/>
    <property type="match status" value="1"/>
</dbReference>
<organism evidence="5 6">
    <name type="scientific">Mucilaginibacter gotjawali</name>
    <dbReference type="NCBI Taxonomy" id="1550579"/>
    <lineage>
        <taxon>Bacteria</taxon>
        <taxon>Pseudomonadati</taxon>
        <taxon>Bacteroidota</taxon>
        <taxon>Sphingobacteriia</taxon>
        <taxon>Sphingobacteriales</taxon>
        <taxon>Sphingobacteriaceae</taxon>
        <taxon>Mucilaginibacter</taxon>
    </lineage>
</organism>
<dbReference type="GO" id="GO:0030313">
    <property type="term" value="C:cell envelope"/>
    <property type="evidence" value="ECO:0007669"/>
    <property type="project" value="UniProtKB-SubCell"/>
</dbReference>
<dbReference type="KEGG" id="mgot:MgSA37_02633"/>
<dbReference type="Pfam" id="PF14289">
    <property type="entry name" value="DUF4369"/>
    <property type="match status" value="1"/>
</dbReference>
<dbReference type="PROSITE" id="PS51257">
    <property type="entry name" value="PROKAR_LIPOPROTEIN"/>
    <property type="match status" value="1"/>
</dbReference>
<evidence type="ECO:0000256" key="2">
    <source>
        <dbReference type="ARBA" id="ARBA00022748"/>
    </source>
</evidence>
<name>A0A0X8X2A4_9SPHI</name>
<keyword evidence="4" id="KW-0676">Redox-active center</keyword>